<evidence type="ECO:0000313" key="2">
    <source>
        <dbReference type="Proteomes" id="UP000639772"/>
    </source>
</evidence>
<dbReference type="EMBL" id="JADCNM010000004">
    <property type="protein sequence ID" value="KAG0487704.1"/>
    <property type="molecule type" value="Genomic_DNA"/>
</dbReference>
<reference evidence="1 2" key="1">
    <citation type="journal article" date="2020" name="Nat. Food">
        <title>A phased Vanilla planifolia genome enables genetic improvement of flavour and production.</title>
        <authorList>
            <person name="Hasing T."/>
            <person name="Tang H."/>
            <person name="Brym M."/>
            <person name="Khazi F."/>
            <person name="Huang T."/>
            <person name="Chambers A.H."/>
        </authorList>
    </citation>
    <scope>NUCLEOTIDE SEQUENCE [LARGE SCALE GENOMIC DNA]</scope>
    <source>
        <tissue evidence="1">Leaf</tissue>
    </source>
</reference>
<organism evidence="1 2">
    <name type="scientific">Vanilla planifolia</name>
    <name type="common">Vanilla</name>
    <dbReference type="NCBI Taxonomy" id="51239"/>
    <lineage>
        <taxon>Eukaryota</taxon>
        <taxon>Viridiplantae</taxon>
        <taxon>Streptophyta</taxon>
        <taxon>Embryophyta</taxon>
        <taxon>Tracheophyta</taxon>
        <taxon>Spermatophyta</taxon>
        <taxon>Magnoliopsida</taxon>
        <taxon>Liliopsida</taxon>
        <taxon>Asparagales</taxon>
        <taxon>Orchidaceae</taxon>
        <taxon>Vanilloideae</taxon>
        <taxon>Vanilleae</taxon>
        <taxon>Vanilla</taxon>
    </lineage>
</organism>
<comment type="caution">
    <text evidence="1">The sequence shown here is derived from an EMBL/GenBank/DDBJ whole genome shotgun (WGS) entry which is preliminary data.</text>
</comment>
<dbReference type="AlphaFoldDB" id="A0A835V509"/>
<dbReference type="Proteomes" id="UP000639772">
    <property type="component" value="Unassembled WGS sequence"/>
</dbReference>
<gene>
    <name evidence="1" type="ORF">HPP92_009799</name>
</gene>
<sequence length="269" mass="30208">MVFVWRCSNPCLLCPFLNGPTRSTSQFPSVALAQERSPGMPSLRRWFMSASSKLHPPCLRRCYLYPGSSFSHDFCFSHVVVTFGLYVKMRRLWCLDFGQCNGLVAENCSIGLLSFLSVVMLICKSNSSAVGQLQKFAQKRSLPSESTLIRRRFTPHVGRSENIPGMVFVWRCSNLVSFVLSSMVPPVAPLRFLRGASAREISRNALLRRWFMSASPKTSPAVPPPLLSLSRFFLSLMISVLVTWSLPWSVREDASTVVLGLWSMQRIGC</sequence>
<proteinExistence type="predicted"/>
<accession>A0A835V509</accession>
<protein>
    <submittedName>
        <fullName evidence="1">Uncharacterized protein</fullName>
    </submittedName>
</protein>
<name>A0A835V509_VANPL</name>
<evidence type="ECO:0000313" key="1">
    <source>
        <dbReference type="EMBL" id="KAG0487704.1"/>
    </source>
</evidence>